<keyword evidence="7" id="KW-0804">Transcription</keyword>
<evidence type="ECO:0000256" key="3">
    <source>
        <dbReference type="ARBA" id="ARBA00022679"/>
    </source>
</evidence>
<dbReference type="InterPro" id="IPR018060">
    <property type="entry name" value="HTH_AraC"/>
</dbReference>
<evidence type="ECO:0000256" key="2">
    <source>
        <dbReference type="ARBA" id="ARBA00022603"/>
    </source>
</evidence>
<keyword evidence="13" id="KW-0238">DNA-binding</keyword>
<keyword evidence="11" id="KW-0862">Zinc</keyword>
<dbReference type="SUPFAM" id="SSF57884">
    <property type="entry name" value="Ada DNA repair protein, N-terminal domain (N-Ada 10)"/>
    <property type="match status" value="1"/>
</dbReference>
<dbReference type="GO" id="GO:0032259">
    <property type="term" value="P:methylation"/>
    <property type="evidence" value="ECO:0007669"/>
    <property type="project" value="UniProtKB-KW"/>
</dbReference>
<dbReference type="SUPFAM" id="SSF53155">
    <property type="entry name" value="Methylated DNA-protein cysteine methyltransferase domain"/>
    <property type="match status" value="1"/>
</dbReference>
<dbReference type="PANTHER" id="PTHR10815:SF14">
    <property type="entry name" value="BIFUNCTIONAL TRANSCRIPTIONAL ACTIVATOR_DNA REPAIR ENZYME ADA"/>
    <property type="match status" value="1"/>
</dbReference>
<organism evidence="13 14">
    <name type="scientific">Pseudomonas alkylphenolica</name>
    <dbReference type="NCBI Taxonomy" id="237609"/>
    <lineage>
        <taxon>Bacteria</taxon>
        <taxon>Pseudomonadati</taxon>
        <taxon>Pseudomonadota</taxon>
        <taxon>Gammaproteobacteria</taxon>
        <taxon>Pseudomonadales</taxon>
        <taxon>Pseudomonadaceae</taxon>
        <taxon>Pseudomonas</taxon>
    </lineage>
</organism>
<dbReference type="SMART" id="SM00342">
    <property type="entry name" value="HTH_ARAC"/>
    <property type="match status" value="1"/>
</dbReference>
<dbReference type="InterPro" id="IPR009057">
    <property type="entry name" value="Homeodomain-like_sf"/>
</dbReference>
<dbReference type="Pfam" id="PF02805">
    <property type="entry name" value="Ada_Zn_binding"/>
    <property type="match status" value="1"/>
</dbReference>
<dbReference type="InterPro" id="IPR004026">
    <property type="entry name" value="Ada_DNA_repair_Zn-bd"/>
</dbReference>
<keyword evidence="5" id="KW-0805">Transcription regulation</keyword>
<evidence type="ECO:0000313" key="13">
    <source>
        <dbReference type="EMBL" id="QGW78824.1"/>
    </source>
</evidence>
<comment type="catalytic activity">
    <reaction evidence="1">
        <text>a 4-O-methyl-thymidine in DNA + L-cysteinyl-[protein] = a thymidine in DNA + S-methyl-L-cysteinyl-[protein]</text>
        <dbReference type="Rhea" id="RHEA:53428"/>
        <dbReference type="Rhea" id="RHEA-COMP:10131"/>
        <dbReference type="Rhea" id="RHEA-COMP:10132"/>
        <dbReference type="Rhea" id="RHEA-COMP:13555"/>
        <dbReference type="Rhea" id="RHEA-COMP:13556"/>
        <dbReference type="ChEBI" id="CHEBI:29950"/>
        <dbReference type="ChEBI" id="CHEBI:82612"/>
        <dbReference type="ChEBI" id="CHEBI:137386"/>
        <dbReference type="ChEBI" id="CHEBI:137387"/>
        <dbReference type="EC" id="2.1.1.63"/>
    </reaction>
</comment>
<evidence type="ECO:0000256" key="6">
    <source>
        <dbReference type="ARBA" id="ARBA00023159"/>
    </source>
</evidence>
<dbReference type="SUPFAM" id="SSF46689">
    <property type="entry name" value="Homeodomain-like"/>
    <property type="match status" value="1"/>
</dbReference>
<proteinExistence type="predicted"/>
<dbReference type="GO" id="GO:0043565">
    <property type="term" value="F:sequence-specific DNA binding"/>
    <property type="evidence" value="ECO:0007669"/>
    <property type="project" value="InterPro"/>
</dbReference>
<dbReference type="Proteomes" id="UP000426235">
    <property type="component" value="Chromosome"/>
</dbReference>
<dbReference type="Pfam" id="PF12833">
    <property type="entry name" value="HTH_18"/>
    <property type="match status" value="1"/>
</dbReference>
<dbReference type="SUPFAM" id="SSF46767">
    <property type="entry name" value="Methylated DNA-protein cysteine methyltransferase, C-terminal domain"/>
    <property type="match status" value="1"/>
</dbReference>
<dbReference type="Gene3D" id="3.30.160.70">
    <property type="entry name" value="Methylated DNA-protein cysteine methyltransferase domain"/>
    <property type="match status" value="1"/>
</dbReference>
<dbReference type="GO" id="GO:0003700">
    <property type="term" value="F:DNA-binding transcription factor activity"/>
    <property type="evidence" value="ECO:0007669"/>
    <property type="project" value="InterPro"/>
</dbReference>
<dbReference type="InterPro" id="IPR035451">
    <property type="entry name" value="Ada-like_dom_sf"/>
</dbReference>
<comment type="catalytic activity">
    <reaction evidence="9">
        <text>a 6-O-methyl-2'-deoxyguanosine in DNA + L-cysteinyl-[protein] = S-methyl-L-cysteinyl-[protein] + a 2'-deoxyguanosine in DNA</text>
        <dbReference type="Rhea" id="RHEA:24000"/>
        <dbReference type="Rhea" id="RHEA-COMP:10131"/>
        <dbReference type="Rhea" id="RHEA-COMP:10132"/>
        <dbReference type="Rhea" id="RHEA-COMP:11367"/>
        <dbReference type="Rhea" id="RHEA-COMP:11368"/>
        <dbReference type="ChEBI" id="CHEBI:29950"/>
        <dbReference type="ChEBI" id="CHEBI:82612"/>
        <dbReference type="ChEBI" id="CHEBI:85445"/>
        <dbReference type="ChEBI" id="CHEBI:85448"/>
        <dbReference type="EC" id="2.1.1.63"/>
    </reaction>
</comment>
<dbReference type="EMBL" id="CP046621">
    <property type="protein sequence ID" value="QGW78824.1"/>
    <property type="molecule type" value="Genomic_DNA"/>
</dbReference>
<dbReference type="AlphaFoldDB" id="A0A6I6HAM2"/>
<dbReference type="Pfam" id="PF01035">
    <property type="entry name" value="DNA_binding_1"/>
    <property type="match status" value="1"/>
</dbReference>
<feature type="binding site" evidence="11">
    <location>
        <position position="40"/>
    </location>
    <ligand>
        <name>Zn(2+)</name>
        <dbReference type="ChEBI" id="CHEBI:29105"/>
    </ligand>
</feature>
<reference evidence="13" key="1">
    <citation type="submission" date="2019-12" db="EMBL/GenBank/DDBJ databases">
        <title>Hybrid Genome Assemblies of two High G+C Isolates from Undergraduate Microbiology Courses.</title>
        <authorList>
            <person name="Ne Ville C.J."/>
            <person name="Enright D."/>
            <person name="Hernandez I."/>
            <person name="Dodsworth J."/>
            <person name="Orwin P.M."/>
        </authorList>
    </citation>
    <scope>NUCLEOTIDE SEQUENCE [LARGE SCALE GENOMIC DNA]</scope>
    <source>
        <strain evidence="13">Neo</strain>
    </source>
</reference>
<evidence type="ECO:0000256" key="7">
    <source>
        <dbReference type="ARBA" id="ARBA00023163"/>
    </source>
</evidence>
<evidence type="ECO:0000256" key="5">
    <source>
        <dbReference type="ARBA" id="ARBA00023015"/>
    </source>
</evidence>
<dbReference type="GO" id="GO:0006281">
    <property type="term" value="P:DNA repair"/>
    <property type="evidence" value="ECO:0007669"/>
    <property type="project" value="UniProtKB-KW"/>
</dbReference>
<dbReference type="RefSeq" id="WP_157193612.1">
    <property type="nucleotide sequence ID" value="NZ_CP046621.1"/>
</dbReference>
<keyword evidence="11" id="KW-0479">Metal-binding</keyword>
<gene>
    <name evidence="13" type="primary">ada</name>
    <name evidence="13" type="ORF">GPJ81_19735</name>
</gene>
<keyword evidence="4" id="KW-0227">DNA damage</keyword>
<dbReference type="InterPro" id="IPR014048">
    <property type="entry name" value="MethylDNA_cys_MeTrfase_DNA-bd"/>
</dbReference>
<dbReference type="InterPro" id="IPR036631">
    <property type="entry name" value="MGMT_N_sf"/>
</dbReference>
<dbReference type="PROSITE" id="PS01124">
    <property type="entry name" value="HTH_ARAC_FAMILY_2"/>
    <property type="match status" value="1"/>
</dbReference>
<dbReference type="GO" id="GO:0003908">
    <property type="term" value="F:methylated-DNA-[protein]-cysteine S-methyltransferase activity"/>
    <property type="evidence" value="ECO:0007669"/>
    <property type="project" value="UniProtKB-EC"/>
</dbReference>
<keyword evidence="14" id="KW-1185">Reference proteome</keyword>
<dbReference type="InterPro" id="IPR016221">
    <property type="entry name" value="Bifunct_regulatory_prot_Ada"/>
</dbReference>
<dbReference type="NCBIfam" id="NF011964">
    <property type="entry name" value="PRK15435.1"/>
    <property type="match status" value="1"/>
</dbReference>
<feature type="active site" description="Nucleophile; methyl group acceptor from either O6-methylguanine or O4-methylthymine" evidence="10">
    <location>
        <position position="324"/>
    </location>
</feature>
<dbReference type="Gene3D" id="3.40.10.10">
    <property type="entry name" value="DNA Methylphosphotriester Repair Domain"/>
    <property type="match status" value="1"/>
</dbReference>
<dbReference type="PROSITE" id="PS00374">
    <property type="entry name" value="MGMT"/>
    <property type="match status" value="1"/>
</dbReference>
<dbReference type="InterPro" id="IPR036388">
    <property type="entry name" value="WH-like_DNA-bd_sf"/>
</dbReference>
<evidence type="ECO:0000313" key="14">
    <source>
        <dbReference type="Proteomes" id="UP000426235"/>
    </source>
</evidence>
<dbReference type="Gene3D" id="1.10.10.10">
    <property type="entry name" value="Winged helix-like DNA-binding domain superfamily/Winged helix DNA-binding domain"/>
    <property type="match status" value="1"/>
</dbReference>
<feature type="domain" description="HTH araC/xylS-type" evidence="12">
    <location>
        <begin position="90"/>
        <end position="186"/>
    </location>
</feature>
<dbReference type="Gene3D" id="1.10.10.60">
    <property type="entry name" value="Homeodomain-like"/>
    <property type="match status" value="2"/>
</dbReference>
<dbReference type="PANTHER" id="PTHR10815">
    <property type="entry name" value="METHYLATED-DNA--PROTEIN-CYSTEINE METHYLTRANSFERASE"/>
    <property type="match status" value="1"/>
</dbReference>
<protein>
    <submittedName>
        <fullName evidence="13">Bifunctional DNA-binding transcriptional regulator/O6-methylguanine-DNA methyltransferase Ada</fullName>
    </submittedName>
</protein>
<evidence type="ECO:0000256" key="8">
    <source>
        <dbReference type="ARBA" id="ARBA00023204"/>
    </source>
</evidence>
<dbReference type="PIRSF" id="PIRSF000409">
    <property type="entry name" value="Ada"/>
    <property type="match status" value="1"/>
</dbReference>
<sequence length="353" mass="38737">MRQDKPHISENDPRWQAILARDPAADREFVYAVRTTGVYCRPSSTSRLPRIDNVEFFDTPAQAEAAGYRPSKRRAADQTLMAEQHRAQVTRACQLIESAESVPSLNQLAEQLNMSPFHFHRVFKTITGVTPKAYASAHRASKVRNQLQHASTITDALYEAGFNSNSRFYESSNARLGMTPGAYRDGGANMAIRFAIGQCSLGAILVAQSERGICAILLGDDPQALLHDLQDKFPKADLLGGDAAFETLVARVVGLIEVPGIGLDLPLDLRGTAFQERVWQALRTIPAGTTASYAEIAQRIGSPKAVRAVAQACAANALAVAIPCHRVVRSDGNLSGYRWGVERKRQLLERERR</sequence>
<dbReference type="CDD" id="cd06445">
    <property type="entry name" value="ATase"/>
    <property type="match status" value="1"/>
</dbReference>
<dbReference type="InterPro" id="IPR001497">
    <property type="entry name" value="MethylDNA_cys_MeTrfase_AS"/>
</dbReference>
<evidence type="ECO:0000256" key="11">
    <source>
        <dbReference type="PIRSR" id="PIRSR000409-3"/>
    </source>
</evidence>
<evidence type="ECO:0000256" key="9">
    <source>
        <dbReference type="ARBA" id="ARBA00049348"/>
    </source>
</evidence>
<evidence type="ECO:0000256" key="10">
    <source>
        <dbReference type="PIRSR" id="PIRSR000409-1"/>
    </source>
</evidence>
<evidence type="ECO:0000256" key="1">
    <source>
        <dbReference type="ARBA" id="ARBA00001286"/>
    </source>
</evidence>
<evidence type="ECO:0000256" key="4">
    <source>
        <dbReference type="ARBA" id="ARBA00022763"/>
    </source>
</evidence>
<feature type="active site" description="Nucleophile; methyl group acceptor from methylphosphotriester" evidence="10">
    <location>
        <position position="40"/>
    </location>
</feature>
<evidence type="ECO:0000259" key="12">
    <source>
        <dbReference type="PROSITE" id="PS01124"/>
    </source>
</evidence>
<comment type="cofactor">
    <cofactor evidence="11">
        <name>Zn(2+)</name>
        <dbReference type="ChEBI" id="CHEBI:29105"/>
    </cofactor>
    <text evidence="11">Binds 1 zinc ion per subunit.</text>
</comment>
<keyword evidence="8" id="KW-0234">DNA repair</keyword>
<keyword evidence="3" id="KW-0808">Transferase</keyword>
<name>A0A6I6HAM2_9PSED</name>
<dbReference type="GO" id="GO:0008270">
    <property type="term" value="F:zinc ion binding"/>
    <property type="evidence" value="ECO:0007669"/>
    <property type="project" value="InterPro"/>
</dbReference>
<accession>A0A6I6HAM2</accession>
<dbReference type="InterPro" id="IPR036217">
    <property type="entry name" value="MethylDNA_cys_MeTrfase_DNAb"/>
</dbReference>
<dbReference type="FunFam" id="1.10.10.10:FF:000410">
    <property type="entry name" value="ADA regulatory protein, putative"/>
    <property type="match status" value="1"/>
</dbReference>
<keyword evidence="2 13" id="KW-0489">Methyltransferase</keyword>
<keyword evidence="6" id="KW-0010">Activator</keyword>
<dbReference type="NCBIfam" id="TIGR00589">
    <property type="entry name" value="ogt"/>
    <property type="match status" value="1"/>
</dbReference>